<gene>
    <name evidence="6" type="primary">PLA2G3-L</name>
    <name evidence="6" type="ORF">Hamer_G011534</name>
</gene>
<reference evidence="6" key="1">
    <citation type="journal article" date="2021" name="Sci. Adv.">
        <title>The American lobster genome reveals insights on longevity, neural, and immune adaptations.</title>
        <authorList>
            <person name="Polinski J.M."/>
            <person name="Zimin A.V."/>
            <person name="Clark K.F."/>
            <person name="Kohn A.B."/>
            <person name="Sadowski N."/>
            <person name="Timp W."/>
            <person name="Ptitsyn A."/>
            <person name="Khanna P."/>
            <person name="Romanova D.Y."/>
            <person name="Williams P."/>
            <person name="Greenwood S.J."/>
            <person name="Moroz L.L."/>
            <person name="Walt D.R."/>
            <person name="Bodnar A.G."/>
        </authorList>
    </citation>
    <scope>NUCLEOTIDE SEQUENCE</scope>
    <source>
        <strain evidence="6">GMGI-L3</strain>
    </source>
</reference>
<evidence type="ECO:0000313" key="6">
    <source>
        <dbReference type="EMBL" id="KAG7168863.1"/>
    </source>
</evidence>
<evidence type="ECO:0000256" key="1">
    <source>
        <dbReference type="ARBA" id="ARBA00001913"/>
    </source>
</evidence>
<dbReference type="InterPro" id="IPR036444">
    <property type="entry name" value="PLipase_A2_dom_sf"/>
</dbReference>
<evidence type="ECO:0000256" key="3">
    <source>
        <dbReference type="ARBA" id="ARBA00023098"/>
    </source>
</evidence>
<dbReference type="AlphaFoldDB" id="A0A8J5MYS9"/>
<protein>
    <submittedName>
        <fullName evidence="6">Group 3 secretory phospholipase A2-like</fullName>
    </submittedName>
</protein>
<sequence length="347" mass="39020">MNLLSVALCALGCLLSCLSAAGHRIPNFIAHDNLSDGQHEIRLHYNSVSAKQTSVTRDQGSESGLVLRQVSHRRHLLTLIYVGEVTDHLSVDGLSLRDCELTSDPAEVEPFLDTFNADVEIARNIPTGSWSGQLHNVSFVHLDSESELPEYLRPITHFRELRAQCKAHHRSVRKAVKAQRRLERAQHNQPQETHSRRKRWILNELLILPGTKWCGNNDLAHSYKDLDGFVGADTCCRKHDRCPMNIGGLQSKYGTYNSHLTTASHCLCDERSRRAVLEHLRLFPTTKWCGVGYSASVYGDLGGSSGADKCCRQHDLHCPYYISSFETKYGLMNWSIGTINHCGCDER</sequence>
<dbReference type="GO" id="GO:0050482">
    <property type="term" value="P:arachidonate secretion"/>
    <property type="evidence" value="ECO:0007669"/>
    <property type="project" value="InterPro"/>
</dbReference>
<keyword evidence="7" id="KW-1185">Reference proteome</keyword>
<evidence type="ECO:0000313" key="7">
    <source>
        <dbReference type="Proteomes" id="UP000747542"/>
    </source>
</evidence>
<dbReference type="GO" id="GO:0004623">
    <property type="term" value="F:phospholipase A2 activity"/>
    <property type="evidence" value="ECO:0007669"/>
    <property type="project" value="InterPro"/>
</dbReference>
<dbReference type="GO" id="GO:0016042">
    <property type="term" value="P:lipid catabolic process"/>
    <property type="evidence" value="ECO:0007669"/>
    <property type="project" value="UniProtKB-KW"/>
</dbReference>
<dbReference type="Pfam" id="PF05826">
    <property type="entry name" value="Phospholip_A2_2"/>
    <property type="match status" value="2"/>
</dbReference>
<dbReference type="PANTHER" id="PTHR12253">
    <property type="entry name" value="RH14732P"/>
    <property type="match status" value="1"/>
</dbReference>
<dbReference type="Proteomes" id="UP000747542">
    <property type="component" value="Unassembled WGS sequence"/>
</dbReference>
<organism evidence="6 7">
    <name type="scientific">Homarus americanus</name>
    <name type="common">American lobster</name>
    <dbReference type="NCBI Taxonomy" id="6706"/>
    <lineage>
        <taxon>Eukaryota</taxon>
        <taxon>Metazoa</taxon>
        <taxon>Ecdysozoa</taxon>
        <taxon>Arthropoda</taxon>
        <taxon>Crustacea</taxon>
        <taxon>Multicrustacea</taxon>
        <taxon>Malacostraca</taxon>
        <taxon>Eumalacostraca</taxon>
        <taxon>Eucarida</taxon>
        <taxon>Decapoda</taxon>
        <taxon>Pleocyemata</taxon>
        <taxon>Astacidea</taxon>
        <taxon>Nephropoidea</taxon>
        <taxon>Nephropidae</taxon>
        <taxon>Homarus</taxon>
    </lineage>
</organism>
<keyword evidence="2" id="KW-0442">Lipid degradation</keyword>
<dbReference type="SUPFAM" id="SSF48619">
    <property type="entry name" value="Phospholipase A2, PLA2"/>
    <property type="match status" value="2"/>
</dbReference>
<dbReference type="GO" id="GO:0006644">
    <property type="term" value="P:phospholipid metabolic process"/>
    <property type="evidence" value="ECO:0007669"/>
    <property type="project" value="InterPro"/>
</dbReference>
<accession>A0A8J5MYS9</accession>
<comment type="caution">
    <text evidence="6">The sequence shown here is derived from an EMBL/GenBank/DDBJ whole genome shotgun (WGS) entry which is preliminary data.</text>
</comment>
<comment type="cofactor">
    <cofactor evidence="1">
        <name>Ca(2+)</name>
        <dbReference type="ChEBI" id="CHEBI:29108"/>
    </cofactor>
</comment>
<evidence type="ECO:0000259" key="5">
    <source>
        <dbReference type="Pfam" id="PF05826"/>
    </source>
</evidence>
<feature type="domain" description="Phospholipase A2-like central" evidence="5">
    <location>
        <begin position="207"/>
        <end position="274"/>
    </location>
</feature>
<dbReference type="InterPro" id="IPR016090">
    <property type="entry name" value="PLA2-like_dom"/>
</dbReference>
<keyword evidence="3" id="KW-0443">Lipid metabolism</keyword>
<feature type="signal peptide" evidence="4">
    <location>
        <begin position="1"/>
        <end position="20"/>
    </location>
</feature>
<proteinExistence type="predicted"/>
<dbReference type="Gene3D" id="1.20.90.10">
    <property type="entry name" value="Phospholipase A2 domain"/>
    <property type="match status" value="2"/>
</dbReference>
<name>A0A8J5MYS9_HOMAM</name>
<evidence type="ECO:0000256" key="4">
    <source>
        <dbReference type="SAM" id="SignalP"/>
    </source>
</evidence>
<keyword evidence="4" id="KW-0732">Signal</keyword>
<dbReference type="EMBL" id="JAHLQT010018664">
    <property type="protein sequence ID" value="KAG7168863.1"/>
    <property type="molecule type" value="Genomic_DNA"/>
</dbReference>
<feature type="chain" id="PRO_5035169914" evidence="4">
    <location>
        <begin position="21"/>
        <end position="347"/>
    </location>
</feature>
<evidence type="ECO:0000256" key="2">
    <source>
        <dbReference type="ARBA" id="ARBA00022963"/>
    </source>
</evidence>
<feature type="domain" description="Phospholipase A2-like central" evidence="5">
    <location>
        <begin position="283"/>
        <end position="347"/>
    </location>
</feature>